<gene>
    <name evidence="12" type="primary">ykuD_2</name>
    <name evidence="12" type="ORF">BRLA_c016310</name>
</gene>
<dbReference type="PROSITE" id="PS52029">
    <property type="entry name" value="LD_TPASE"/>
    <property type="match status" value="1"/>
</dbReference>
<evidence type="ECO:0000256" key="6">
    <source>
        <dbReference type="ARBA" id="ARBA00022960"/>
    </source>
</evidence>
<name>A0A075R8R6_BRELA</name>
<comment type="similarity">
    <text evidence="2">Belongs to the YkuD family.</text>
</comment>
<dbReference type="eggNOG" id="COG1376">
    <property type="taxonomic scope" value="Bacteria"/>
</dbReference>
<keyword evidence="10" id="KW-0812">Transmembrane</keyword>
<dbReference type="KEGG" id="blr:BRLA_c016310"/>
<feature type="active site" description="Proton donor/acceptor" evidence="9">
    <location>
        <position position="331"/>
    </location>
</feature>
<keyword evidence="7 9" id="KW-0573">Peptidoglycan synthesis</keyword>
<evidence type="ECO:0000256" key="4">
    <source>
        <dbReference type="ARBA" id="ARBA00022679"/>
    </source>
</evidence>
<dbReference type="Proteomes" id="UP000005850">
    <property type="component" value="Chromosome"/>
</dbReference>
<keyword evidence="3" id="KW-0328">Glycosyltransferase</keyword>
<keyword evidence="10" id="KW-0472">Membrane</keyword>
<dbReference type="STRING" id="1042163.BRLA_c016310"/>
<dbReference type="GO" id="GO:0018104">
    <property type="term" value="P:peptidoglycan-protein cross-linking"/>
    <property type="evidence" value="ECO:0007669"/>
    <property type="project" value="TreeGrafter"/>
</dbReference>
<evidence type="ECO:0000256" key="2">
    <source>
        <dbReference type="ARBA" id="ARBA00005992"/>
    </source>
</evidence>
<protein>
    <submittedName>
        <fullName evidence="12">Putative L,D-transpeptidase YkuD</fullName>
    </submittedName>
</protein>
<keyword evidence="13" id="KW-1185">Reference proteome</keyword>
<feature type="domain" description="L,D-TPase catalytic" evidence="11">
    <location>
        <begin position="262"/>
        <end position="371"/>
    </location>
</feature>
<evidence type="ECO:0000313" key="12">
    <source>
        <dbReference type="EMBL" id="AIG25955.1"/>
    </source>
</evidence>
<dbReference type="InterPro" id="IPR005490">
    <property type="entry name" value="LD_TPept_cat_dom"/>
</dbReference>
<dbReference type="Pfam" id="PF03734">
    <property type="entry name" value="YkuD"/>
    <property type="match status" value="1"/>
</dbReference>
<dbReference type="SUPFAM" id="SSF141523">
    <property type="entry name" value="L,D-transpeptidase catalytic domain-like"/>
    <property type="match status" value="1"/>
</dbReference>
<dbReference type="GO" id="GO:0005576">
    <property type="term" value="C:extracellular region"/>
    <property type="evidence" value="ECO:0007669"/>
    <property type="project" value="TreeGrafter"/>
</dbReference>
<sequence length="408" mass="45115">MVNERRIVIFLVILFMYVTTLFLGGSEMMKGKLVNSDLFTTNSLNSDKLLSTSEQKTLHTGSIASLLQKRPLVVVAGPNLPKGANEDLIKTQLSSSLAPLFQDVQQTEQESPLVIVVPPNKQLPVYQALPFYSPEQVLGITNAAGEWFPITDEQCACNSQQLVASIKKRIDEQQHSLLGLLSLRTALYHYYLRTHTLPKQLNQLVQASPNNYLSQIPTPPVGAQEGWIYNPSAFQPQRPWESMEQVVGAKGLHLLAKGLQPIEVNISIPEFRMHVVSGSYLLRSYPVALGARNQTPVGDFSIALKVNKPRSATKVYGTRALALSNPDYAIHGTNDPSSIGKAVSKGCIRLFNRDVEELYSLVPLGTKVHIGKTKLKTSSAMGLPGSGKPYLLPGRSDEKSKKFYHWRR</sequence>
<evidence type="ECO:0000256" key="1">
    <source>
        <dbReference type="ARBA" id="ARBA00004752"/>
    </source>
</evidence>
<dbReference type="AlphaFoldDB" id="A0A075R8R6"/>
<dbReference type="UniPathway" id="UPA00219"/>
<keyword evidence="6 9" id="KW-0133">Cell shape</keyword>
<dbReference type="GO" id="GO:0008360">
    <property type="term" value="P:regulation of cell shape"/>
    <property type="evidence" value="ECO:0007669"/>
    <property type="project" value="UniProtKB-UniRule"/>
</dbReference>
<evidence type="ECO:0000256" key="3">
    <source>
        <dbReference type="ARBA" id="ARBA00022676"/>
    </source>
</evidence>
<evidence type="ECO:0000313" key="13">
    <source>
        <dbReference type="Proteomes" id="UP000005850"/>
    </source>
</evidence>
<evidence type="ECO:0000256" key="5">
    <source>
        <dbReference type="ARBA" id="ARBA00022801"/>
    </source>
</evidence>
<keyword evidence="8 9" id="KW-0961">Cell wall biogenesis/degradation</keyword>
<feature type="active site" description="Nucleophile" evidence="9">
    <location>
        <position position="347"/>
    </location>
</feature>
<dbReference type="PANTHER" id="PTHR30582">
    <property type="entry name" value="L,D-TRANSPEPTIDASE"/>
    <property type="match status" value="1"/>
</dbReference>
<dbReference type="EMBL" id="CP007806">
    <property type="protein sequence ID" value="AIG25955.1"/>
    <property type="molecule type" value="Genomic_DNA"/>
</dbReference>
<dbReference type="GO" id="GO:0071972">
    <property type="term" value="F:peptidoglycan L,D-transpeptidase activity"/>
    <property type="evidence" value="ECO:0007669"/>
    <property type="project" value="TreeGrafter"/>
</dbReference>
<dbReference type="Gene3D" id="2.40.440.10">
    <property type="entry name" value="L,D-transpeptidase catalytic domain-like"/>
    <property type="match status" value="1"/>
</dbReference>
<dbReference type="InterPro" id="IPR050979">
    <property type="entry name" value="LD-transpeptidase"/>
</dbReference>
<evidence type="ECO:0000256" key="10">
    <source>
        <dbReference type="SAM" id="Phobius"/>
    </source>
</evidence>
<dbReference type="InterPro" id="IPR038063">
    <property type="entry name" value="Transpep_catalytic_dom"/>
</dbReference>
<evidence type="ECO:0000256" key="9">
    <source>
        <dbReference type="PROSITE-ProRule" id="PRU01373"/>
    </source>
</evidence>
<dbReference type="HOGENOM" id="CLU_673818_0_0_9"/>
<dbReference type="GO" id="GO:0016757">
    <property type="term" value="F:glycosyltransferase activity"/>
    <property type="evidence" value="ECO:0007669"/>
    <property type="project" value="UniProtKB-KW"/>
</dbReference>
<evidence type="ECO:0000256" key="7">
    <source>
        <dbReference type="ARBA" id="ARBA00022984"/>
    </source>
</evidence>
<feature type="transmembrane region" description="Helical" evidence="10">
    <location>
        <begin position="7"/>
        <end position="25"/>
    </location>
</feature>
<keyword evidence="10" id="KW-1133">Transmembrane helix</keyword>
<dbReference type="CDD" id="cd16913">
    <property type="entry name" value="YkuD_like"/>
    <property type="match status" value="1"/>
</dbReference>
<evidence type="ECO:0000259" key="11">
    <source>
        <dbReference type="PROSITE" id="PS52029"/>
    </source>
</evidence>
<evidence type="ECO:0000256" key="8">
    <source>
        <dbReference type="ARBA" id="ARBA00023316"/>
    </source>
</evidence>
<accession>A0A075R8R6</accession>
<keyword evidence="5" id="KW-0378">Hydrolase</keyword>
<keyword evidence="4" id="KW-0808">Transferase</keyword>
<comment type="pathway">
    <text evidence="1 9">Cell wall biogenesis; peptidoglycan biosynthesis.</text>
</comment>
<organism evidence="12 13">
    <name type="scientific">Brevibacillus laterosporus LMG 15441</name>
    <dbReference type="NCBI Taxonomy" id="1042163"/>
    <lineage>
        <taxon>Bacteria</taxon>
        <taxon>Bacillati</taxon>
        <taxon>Bacillota</taxon>
        <taxon>Bacilli</taxon>
        <taxon>Bacillales</taxon>
        <taxon>Paenibacillaceae</taxon>
        <taxon>Brevibacillus</taxon>
    </lineage>
</organism>
<dbReference type="GO" id="GO:0071555">
    <property type="term" value="P:cell wall organization"/>
    <property type="evidence" value="ECO:0007669"/>
    <property type="project" value="UniProtKB-UniRule"/>
</dbReference>
<dbReference type="PANTHER" id="PTHR30582:SF24">
    <property type="entry name" value="L,D-TRANSPEPTIDASE ERFK_SRFK-RELATED"/>
    <property type="match status" value="1"/>
</dbReference>
<proteinExistence type="inferred from homology"/>
<reference evidence="12 13" key="1">
    <citation type="journal article" date="2011" name="J. Bacteriol.">
        <title>Genome sequence of Brevibacillus laterosporus LMG 15441, a pathogen of invertebrates.</title>
        <authorList>
            <person name="Djukic M."/>
            <person name="Poehlein A."/>
            <person name="Thurmer A."/>
            <person name="Daniel R."/>
        </authorList>
    </citation>
    <scope>NUCLEOTIDE SEQUENCE [LARGE SCALE GENOMIC DNA]</scope>
    <source>
        <strain evidence="12 13">LMG 15441</strain>
    </source>
</reference>